<reference evidence="1 2" key="1">
    <citation type="submission" date="2019-04" db="EMBL/GenBank/DDBJ databases">
        <title>A novel phosphate-accumulating bacterium identified in bioreactor for phosphate removal from wastewater.</title>
        <authorList>
            <person name="Kotlyarov R.Y."/>
            <person name="Beletsky A.V."/>
            <person name="Kallistova A.Y."/>
            <person name="Dorofeev A.G."/>
            <person name="Nikolaev Y.Y."/>
            <person name="Pimenov N.V."/>
            <person name="Ravin N.V."/>
            <person name="Mardanov A.V."/>
        </authorList>
    </citation>
    <scope>NUCLEOTIDE SEQUENCE [LARGE SCALE GENOMIC DNA]</scope>
    <source>
        <strain evidence="1 2">Bin19</strain>
    </source>
</reference>
<evidence type="ECO:0000313" key="2">
    <source>
        <dbReference type="Proteomes" id="UP000306324"/>
    </source>
</evidence>
<keyword evidence="2" id="KW-1185">Reference proteome</keyword>
<comment type="caution">
    <text evidence="1">The sequence shown here is derived from an EMBL/GenBank/DDBJ whole genome shotgun (WGS) entry which is preliminary data.</text>
</comment>
<evidence type="ECO:0000313" key="1">
    <source>
        <dbReference type="EMBL" id="TMQ78770.1"/>
    </source>
</evidence>
<name>A0A5S4ET98_9PROT</name>
<protein>
    <submittedName>
        <fullName evidence="1">Uncharacterized protein</fullName>
    </submittedName>
</protein>
<accession>A0A5S4ET98</accession>
<dbReference type="EMBL" id="SWAD01000003">
    <property type="protein sequence ID" value="TMQ78770.1"/>
    <property type="molecule type" value="Genomic_DNA"/>
</dbReference>
<dbReference type="AlphaFoldDB" id="A0A5S4ET98"/>
<gene>
    <name evidence="1" type="ORF">ACCUM_0892</name>
</gene>
<proteinExistence type="predicted"/>
<dbReference type="Proteomes" id="UP000306324">
    <property type="component" value="Unassembled WGS sequence"/>
</dbReference>
<sequence>MAVGPPEKNWQFHHSEGIKIEFTLSGQTGSLGNHLEICHK</sequence>
<organism evidence="1 2">
    <name type="scientific">Candidatus Accumulibacter phosphatis</name>
    <dbReference type="NCBI Taxonomy" id="327160"/>
    <lineage>
        <taxon>Bacteria</taxon>
        <taxon>Pseudomonadati</taxon>
        <taxon>Pseudomonadota</taxon>
        <taxon>Betaproteobacteria</taxon>
        <taxon>Candidatus Accumulibacter</taxon>
    </lineage>
</organism>